<dbReference type="Proteomes" id="UP000327013">
    <property type="component" value="Unassembled WGS sequence"/>
</dbReference>
<evidence type="ECO:0000259" key="3">
    <source>
        <dbReference type="PROSITE" id="PS50200"/>
    </source>
</evidence>
<feature type="compositionally biased region" description="Basic and acidic residues" evidence="2">
    <location>
        <begin position="210"/>
        <end position="227"/>
    </location>
</feature>
<feature type="domain" description="Ras-associating" evidence="3">
    <location>
        <begin position="331"/>
        <end position="403"/>
    </location>
</feature>
<dbReference type="AlphaFoldDB" id="A0A5N6KZ30"/>
<name>A0A5N6KZ30_9ROSI</name>
<accession>A0A5N6KZ30</accession>
<dbReference type="InterPro" id="IPR000159">
    <property type="entry name" value="RA_dom"/>
</dbReference>
<protein>
    <recommendedName>
        <fullName evidence="3">Ras-associating domain-containing protein</fullName>
    </recommendedName>
</protein>
<dbReference type="SUPFAM" id="SSF54236">
    <property type="entry name" value="Ubiquitin-like"/>
    <property type="match status" value="1"/>
</dbReference>
<feature type="region of interest" description="Disordered" evidence="2">
    <location>
        <begin position="101"/>
        <end position="137"/>
    </location>
</feature>
<dbReference type="PROSITE" id="PS50200">
    <property type="entry name" value="RA"/>
    <property type="match status" value="1"/>
</dbReference>
<evidence type="ECO:0000256" key="2">
    <source>
        <dbReference type="SAM" id="MobiDB-lite"/>
    </source>
</evidence>
<proteinExistence type="predicted"/>
<dbReference type="GO" id="GO:0007165">
    <property type="term" value="P:signal transduction"/>
    <property type="evidence" value="ECO:0007669"/>
    <property type="project" value="InterPro"/>
</dbReference>
<organism evidence="4 5">
    <name type="scientific">Carpinus fangiana</name>
    <dbReference type="NCBI Taxonomy" id="176857"/>
    <lineage>
        <taxon>Eukaryota</taxon>
        <taxon>Viridiplantae</taxon>
        <taxon>Streptophyta</taxon>
        <taxon>Embryophyta</taxon>
        <taxon>Tracheophyta</taxon>
        <taxon>Spermatophyta</taxon>
        <taxon>Magnoliopsida</taxon>
        <taxon>eudicotyledons</taxon>
        <taxon>Gunneridae</taxon>
        <taxon>Pentapetalae</taxon>
        <taxon>rosids</taxon>
        <taxon>fabids</taxon>
        <taxon>Fagales</taxon>
        <taxon>Betulaceae</taxon>
        <taxon>Carpinus</taxon>
    </lineage>
</organism>
<evidence type="ECO:0000313" key="5">
    <source>
        <dbReference type="Proteomes" id="UP000327013"/>
    </source>
</evidence>
<keyword evidence="1" id="KW-0175">Coiled coil</keyword>
<dbReference type="CDD" id="cd01786">
    <property type="entry name" value="RA_STE50"/>
    <property type="match status" value="1"/>
</dbReference>
<feature type="coiled-coil region" evidence="1">
    <location>
        <begin position="64"/>
        <end position="91"/>
    </location>
</feature>
<sequence>MAESRAERRGGGRGVVGCGLTTTGSGFLVDIWVCTADANAPDAYATQDDVARIITQIQLRDERIMTAEAELRTLREDMWRIQEEQRKLREDTLPLIRLAKDKSAPLPTPEGLERGNPLSPVEGMSPGPNSQQGSSLARKFSKKGLYLGGKMPSPTIHENSSGLEASAAAMAASNHLTASMTSSQSQGSPRLSQQPSPTSPPYTQTNHNRPFNERSHWQPGDLDRDNQQSRVQTPLTARRPGTASMMNPINTSVPNLQQPRADSATLAQSSTLASQPGDPLTVTPISEHAPSSAQPPNSSSAPSSAAPPNSSSGNPSTAKQQKPHDTADFMKSFRVGMEEPCYKVLPQALKKYNINDDWRLYSLYIVHGDQERCLGLDERPLILFKQLANEGKKPMFMLRKHAAPQSYASTMQLPGGVL</sequence>
<feature type="compositionally biased region" description="Polar residues" evidence="2">
    <location>
        <begin position="180"/>
        <end position="191"/>
    </location>
</feature>
<dbReference type="SMART" id="SM00314">
    <property type="entry name" value="RA"/>
    <property type="match status" value="1"/>
</dbReference>
<feature type="compositionally biased region" description="Polar residues" evidence="2">
    <location>
        <begin position="244"/>
        <end position="260"/>
    </location>
</feature>
<dbReference type="InterPro" id="IPR029071">
    <property type="entry name" value="Ubiquitin-like_domsf"/>
</dbReference>
<evidence type="ECO:0000313" key="4">
    <source>
        <dbReference type="EMBL" id="KAB8360757.1"/>
    </source>
</evidence>
<feature type="compositionally biased region" description="Low complexity" evidence="2">
    <location>
        <begin position="261"/>
        <end position="275"/>
    </location>
</feature>
<reference evidence="4 5" key="1">
    <citation type="submission" date="2019-06" db="EMBL/GenBank/DDBJ databases">
        <title>A chromosomal-level reference genome of Carpinus fangiana (Coryloideae, Betulaceae).</title>
        <authorList>
            <person name="Yang X."/>
            <person name="Wang Z."/>
            <person name="Zhang L."/>
            <person name="Hao G."/>
            <person name="Liu J."/>
            <person name="Yang Y."/>
        </authorList>
    </citation>
    <scope>NUCLEOTIDE SEQUENCE [LARGE SCALE GENOMIC DNA]</scope>
    <source>
        <strain evidence="4">Cfa_2016G</strain>
        <tissue evidence="4">Leaf</tissue>
    </source>
</reference>
<dbReference type="EMBL" id="VIBQ01000017">
    <property type="protein sequence ID" value="KAB8360757.1"/>
    <property type="molecule type" value="Genomic_DNA"/>
</dbReference>
<keyword evidence="5" id="KW-1185">Reference proteome</keyword>
<dbReference type="Pfam" id="PF00788">
    <property type="entry name" value="RA"/>
    <property type="match status" value="1"/>
</dbReference>
<comment type="caution">
    <text evidence="4">The sequence shown here is derived from an EMBL/GenBank/DDBJ whole genome shotgun (WGS) entry which is preliminary data.</text>
</comment>
<feature type="compositionally biased region" description="Low complexity" evidence="2">
    <location>
        <begin position="192"/>
        <end position="205"/>
    </location>
</feature>
<dbReference type="OrthoDB" id="8883818at2759"/>
<feature type="compositionally biased region" description="Low complexity" evidence="2">
    <location>
        <begin position="289"/>
        <end position="316"/>
    </location>
</feature>
<evidence type="ECO:0000256" key="1">
    <source>
        <dbReference type="SAM" id="Coils"/>
    </source>
</evidence>
<gene>
    <name evidence="4" type="ORF">FH972_024491</name>
</gene>
<dbReference type="Gene3D" id="3.10.20.90">
    <property type="entry name" value="Phosphatidylinositol 3-kinase Catalytic Subunit, Chain A, domain 1"/>
    <property type="match status" value="1"/>
</dbReference>
<feature type="region of interest" description="Disordered" evidence="2">
    <location>
        <begin position="175"/>
        <end position="324"/>
    </location>
</feature>